<comment type="similarity">
    <text evidence="3 12">Belongs to the NadC/ModD family.</text>
</comment>
<dbReference type="FunFam" id="3.20.20.70:FF:000030">
    <property type="entry name" value="Nicotinate-nucleotide pyrophosphorylase, carboxylating"/>
    <property type="match status" value="1"/>
</dbReference>
<evidence type="ECO:0000256" key="12">
    <source>
        <dbReference type="PIRNR" id="PIRNR006250"/>
    </source>
</evidence>
<dbReference type="InterPro" id="IPR013785">
    <property type="entry name" value="Aldolase_TIM"/>
</dbReference>
<feature type="domain" description="Quinolinate phosphoribosyl transferase C-terminal" evidence="13">
    <location>
        <begin position="112"/>
        <end position="277"/>
    </location>
</feature>
<reference evidence="15" key="1">
    <citation type="journal article" date="2020" name="mSystems">
        <title>Genome- and Community-Level Interaction Insights into Carbon Utilization and Element Cycling Functions of Hydrothermarchaeota in Hydrothermal Sediment.</title>
        <authorList>
            <person name="Zhou Z."/>
            <person name="Liu Y."/>
            <person name="Xu W."/>
            <person name="Pan J."/>
            <person name="Luo Z.H."/>
            <person name="Li M."/>
        </authorList>
    </citation>
    <scope>NUCLEOTIDE SEQUENCE [LARGE SCALE GENOMIC DNA]</scope>
    <source>
        <strain evidence="15">SpSt-300</strain>
    </source>
</reference>
<dbReference type="GO" id="GO:0009435">
    <property type="term" value="P:NAD+ biosynthetic process"/>
    <property type="evidence" value="ECO:0007669"/>
    <property type="project" value="UniProtKB-UniPathway"/>
</dbReference>
<dbReference type="GO" id="GO:0004514">
    <property type="term" value="F:nicotinate-nucleotide diphosphorylase (carboxylating) activity"/>
    <property type="evidence" value="ECO:0007669"/>
    <property type="project" value="UniProtKB-EC"/>
</dbReference>
<dbReference type="InterPro" id="IPR004393">
    <property type="entry name" value="NadC"/>
</dbReference>
<name>A0A7C2I0Q4_9THEO</name>
<comment type="subunit">
    <text evidence="4">Hexamer formed by 3 homodimers.</text>
</comment>
<dbReference type="PANTHER" id="PTHR32179">
    <property type="entry name" value="NICOTINATE-NUCLEOTIDE PYROPHOSPHORYLASE [CARBOXYLATING]"/>
    <property type="match status" value="1"/>
</dbReference>
<dbReference type="UniPathway" id="UPA00253">
    <property type="reaction ID" value="UER00331"/>
</dbReference>
<dbReference type="CDD" id="cd01572">
    <property type="entry name" value="QPRTase"/>
    <property type="match status" value="1"/>
</dbReference>
<gene>
    <name evidence="15" type="primary">nadC</name>
    <name evidence="15" type="ORF">ENQ34_00315</name>
</gene>
<dbReference type="InterPro" id="IPR022412">
    <property type="entry name" value="Quinolinate_PRibosylTrfase_N"/>
</dbReference>
<sequence length="292" mass="31184">MAGELSLGLNEIIERALQEDIGTGDLTTLSVVPANIFARCVFLVKEEGVVAGLPVAARVLKRLDPEVEFRHRVKEGARVAAGTVLAEAVGRARAILSGERVALNFLRHLSGIATRTARMVDLIKGLRAVVVDTRKTTPGLRALEKYAVRVGGGKNHRFGLYDGVLIKDNHIRIAGSVKEAVRLVRESAPHTLRVEVETGSLAEVEEALAAGVDIIMLDNMPVAMMREAVRLVAGRALVEASGRITEENIRAVAATGVDLISAGALTHSVSALDISLEITESSVDRGLLTLDR</sequence>
<accession>A0A7C2I0Q4</accession>
<comment type="pathway">
    <text evidence="2">Cofactor biosynthesis; NAD(+) biosynthesis; nicotinate D-ribonucleotide from quinolinate: step 1/1.</text>
</comment>
<dbReference type="InterPro" id="IPR037128">
    <property type="entry name" value="Quinolinate_PRibosylTase_N_sf"/>
</dbReference>
<evidence type="ECO:0000259" key="14">
    <source>
        <dbReference type="Pfam" id="PF02749"/>
    </source>
</evidence>
<proteinExistence type="inferred from homology"/>
<keyword evidence="7 12" id="KW-0328">Glycosyltransferase</keyword>
<protein>
    <recommendedName>
        <fullName evidence="11">Probable nicotinate-nucleotide pyrophosphorylase [carboxylating]</fullName>
        <ecNumber evidence="5">2.4.2.19</ecNumber>
    </recommendedName>
    <alternativeName>
        <fullName evidence="9">Quinolinate phosphoribosyltransferase [decarboxylating]</fullName>
    </alternativeName>
</protein>
<dbReference type="AlphaFoldDB" id="A0A7C2I0Q4"/>
<evidence type="ECO:0000256" key="5">
    <source>
        <dbReference type="ARBA" id="ARBA00011944"/>
    </source>
</evidence>
<dbReference type="Pfam" id="PF02749">
    <property type="entry name" value="QRPTase_N"/>
    <property type="match status" value="1"/>
</dbReference>
<comment type="function">
    <text evidence="1">Involved in the catabolism of quinolinic acid (QA).</text>
</comment>
<dbReference type="GO" id="GO:0005737">
    <property type="term" value="C:cytoplasm"/>
    <property type="evidence" value="ECO:0007669"/>
    <property type="project" value="TreeGrafter"/>
</dbReference>
<evidence type="ECO:0000256" key="7">
    <source>
        <dbReference type="ARBA" id="ARBA00022676"/>
    </source>
</evidence>
<dbReference type="EMBL" id="DSMU01000020">
    <property type="protein sequence ID" value="HEL65114.1"/>
    <property type="molecule type" value="Genomic_DNA"/>
</dbReference>
<evidence type="ECO:0000256" key="11">
    <source>
        <dbReference type="ARBA" id="ARBA00069173"/>
    </source>
</evidence>
<dbReference type="Gene3D" id="3.90.1170.20">
    <property type="entry name" value="Quinolinate phosphoribosyl transferase, N-terminal domain"/>
    <property type="match status" value="1"/>
</dbReference>
<dbReference type="SUPFAM" id="SSF51690">
    <property type="entry name" value="Nicotinate/Quinolinate PRTase C-terminal domain-like"/>
    <property type="match status" value="1"/>
</dbReference>
<keyword evidence="8 12" id="KW-0808">Transferase</keyword>
<comment type="catalytic activity">
    <reaction evidence="10">
        <text>nicotinate beta-D-ribonucleotide + CO2 + diphosphate = quinolinate + 5-phospho-alpha-D-ribose 1-diphosphate + 2 H(+)</text>
        <dbReference type="Rhea" id="RHEA:12733"/>
        <dbReference type="ChEBI" id="CHEBI:15378"/>
        <dbReference type="ChEBI" id="CHEBI:16526"/>
        <dbReference type="ChEBI" id="CHEBI:29959"/>
        <dbReference type="ChEBI" id="CHEBI:33019"/>
        <dbReference type="ChEBI" id="CHEBI:57502"/>
        <dbReference type="ChEBI" id="CHEBI:58017"/>
        <dbReference type="EC" id="2.4.2.19"/>
    </reaction>
</comment>
<dbReference type="EC" id="2.4.2.19" evidence="5"/>
<evidence type="ECO:0000256" key="8">
    <source>
        <dbReference type="ARBA" id="ARBA00022679"/>
    </source>
</evidence>
<dbReference type="GO" id="GO:0034213">
    <property type="term" value="P:quinolinate catabolic process"/>
    <property type="evidence" value="ECO:0007669"/>
    <property type="project" value="TreeGrafter"/>
</dbReference>
<evidence type="ECO:0000313" key="15">
    <source>
        <dbReference type="EMBL" id="HEL65114.1"/>
    </source>
</evidence>
<evidence type="ECO:0000256" key="1">
    <source>
        <dbReference type="ARBA" id="ARBA00003237"/>
    </source>
</evidence>
<dbReference type="InterPro" id="IPR027277">
    <property type="entry name" value="NadC/ModD"/>
</dbReference>
<dbReference type="PANTHER" id="PTHR32179:SF3">
    <property type="entry name" value="NICOTINATE-NUCLEOTIDE PYROPHOSPHORYLASE [CARBOXYLATING]"/>
    <property type="match status" value="1"/>
</dbReference>
<dbReference type="PIRSF" id="PIRSF006250">
    <property type="entry name" value="NadC_ModD"/>
    <property type="match status" value="1"/>
</dbReference>
<evidence type="ECO:0000256" key="4">
    <source>
        <dbReference type="ARBA" id="ARBA00011218"/>
    </source>
</evidence>
<dbReference type="NCBIfam" id="TIGR00078">
    <property type="entry name" value="nadC"/>
    <property type="match status" value="1"/>
</dbReference>
<dbReference type="InterPro" id="IPR036068">
    <property type="entry name" value="Nicotinate_pribotase-like_C"/>
</dbReference>
<evidence type="ECO:0000259" key="13">
    <source>
        <dbReference type="Pfam" id="PF01729"/>
    </source>
</evidence>
<keyword evidence="6" id="KW-0662">Pyridine nucleotide biosynthesis</keyword>
<dbReference type="InterPro" id="IPR002638">
    <property type="entry name" value="Quinolinate_PRibosylTrfase_C"/>
</dbReference>
<comment type="caution">
    <text evidence="15">The sequence shown here is derived from an EMBL/GenBank/DDBJ whole genome shotgun (WGS) entry which is preliminary data.</text>
</comment>
<evidence type="ECO:0000256" key="9">
    <source>
        <dbReference type="ARBA" id="ARBA00033102"/>
    </source>
</evidence>
<dbReference type="FunFam" id="3.90.1170.20:FF:000001">
    <property type="entry name" value="Nicotinate-nucleotide diphosphorylase (Carboxylating)"/>
    <property type="match status" value="1"/>
</dbReference>
<evidence type="ECO:0000256" key="3">
    <source>
        <dbReference type="ARBA" id="ARBA00009400"/>
    </source>
</evidence>
<organism evidence="15">
    <name type="scientific">Ammonifex degensii</name>
    <dbReference type="NCBI Taxonomy" id="42838"/>
    <lineage>
        <taxon>Bacteria</taxon>
        <taxon>Bacillati</taxon>
        <taxon>Bacillota</taxon>
        <taxon>Clostridia</taxon>
        <taxon>Thermoanaerobacterales</taxon>
        <taxon>Thermoanaerobacteraceae</taxon>
        <taxon>Ammonifex</taxon>
    </lineage>
</organism>
<dbReference type="Gene3D" id="3.20.20.70">
    <property type="entry name" value="Aldolase class I"/>
    <property type="match status" value="1"/>
</dbReference>
<evidence type="ECO:0000256" key="2">
    <source>
        <dbReference type="ARBA" id="ARBA00004893"/>
    </source>
</evidence>
<evidence type="ECO:0000256" key="10">
    <source>
        <dbReference type="ARBA" id="ARBA00047445"/>
    </source>
</evidence>
<evidence type="ECO:0000256" key="6">
    <source>
        <dbReference type="ARBA" id="ARBA00022642"/>
    </source>
</evidence>
<dbReference type="SUPFAM" id="SSF54675">
    <property type="entry name" value="Nicotinate/Quinolinate PRTase N-terminal domain-like"/>
    <property type="match status" value="1"/>
</dbReference>
<feature type="domain" description="Quinolinate phosphoribosyl transferase N-terminal" evidence="14">
    <location>
        <begin position="25"/>
        <end position="110"/>
    </location>
</feature>
<dbReference type="Pfam" id="PF01729">
    <property type="entry name" value="QRPTase_C"/>
    <property type="match status" value="1"/>
</dbReference>